<accession>A0A0F9JLD2</accession>
<evidence type="ECO:0000313" key="1">
    <source>
        <dbReference type="EMBL" id="KKM63216.1"/>
    </source>
</evidence>
<dbReference type="EMBL" id="LAZR01011139">
    <property type="protein sequence ID" value="KKM63216.1"/>
    <property type="molecule type" value="Genomic_DNA"/>
</dbReference>
<protein>
    <submittedName>
        <fullName evidence="1">Uncharacterized protein</fullName>
    </submittedName>
</protein>
<name>A0A0F9JLD2_9ZZZZ</name>
<sequence>MYENFLTIADVQDHRLNLMALQHDDDIKSFCDNRYTLVDMAARFKRTFSPEAQGQYELVK</sequence>
<organism evidence="1">
    <name type="scientific">marine sediment metagenome</name>
    <dbReference type="NCBI Taxonomy" id="412755"/>
    <lineage>
        <taxon>unclassified sequences</taxon>
        <taxon>metagenomes</taxon>
        <taxon>ecological metagenomes</taxon>
    </lineage>
</organism>
<dbReference type="AlphaFoldDB" id="A0A0F9JLD2"/>
<gene>
    <name evidence="1" type="ORF">LCGC14_1513640</name>
</gene>
<proteinExistence type="predicted"/>
<reference evidence="1" key="1">
    <citation type="journal article" date="2015" name="Nature">
        <title>Complex archaea that bridge the gap between prokaryotes and eukaryotes.</title>
        <authorList>
            <person name="Spang A."/>
            <person name="Saw J.H."/>
            <person name="Jorgensen S.L."/>
            <person name="Zaremba-Niedzwiedzka K."/>
            <person name="Martijn J."/>
            <person name="Lind A.E."/>
            <person name="van Eijk R."/>
            <person name="Schleper C."/>
            <person name="Guy L."/>
            <person name="Ettema T.J."/>
        </authorList>
    </citation>
    <scope>NUCLEOTIDE SEQUENCE</scope>
</reference>
<comment type="caution">
    <text evidence="1">The sequence shown here is derived from an EMBL/GenBank/DDBJ whole genome shotgun (WGS) entry which is preliminary data.</text>
</comment>